<dbReference type="Gene3D" id="3.90.1300.10">
    <property type="entry name" value="Amidase signature (AS) domain"/>
    <property type="match status" value="1"/>
</dbReference>
<keyword evidence="2 7" id="KW-0436">Ligase</keyword>
<proteinExistence type="inferred from homology"/>
<dbReference type="HAMAP" id="MF_00120">
    <property type="entry name" value="GatA"/>
    <property type="match status" value="1"/>
</dbReference>
<dbReference type="GO" id="GO:0006412">
    <property type="term" value="P:translation"/>
    <property type="evidence" value="ECO:0007669"/>
    <property type="project" value="UniProtKB-UniRule"/>
</dbReference>
<dbReference type="SUPFAM" id="SSF75304">
    <property type="entry name" value="Amidase signature (AS) enzymes"/>
    <property type="match status" value="1"/>
</dbReference>
<evidence type="ECO:0000256" key="8">
    <source>
        <dbReference type="SAM" id="MobiDB-lite"/>
    </source>
</evidence>
<evidence type="ECO:0000256" key="5">
    <source>
        <dbReference type="ARBA" id="ARBA00022917"/>
    </source>
</evidence>
<dbReference type="InterPro" id="IPR000120">
    <property type="entry name" value="Amidase"/>
</dbReference>
<comment type="caution">
    <text evidence="10">The sequence shown here is derived from an EMBL/GenBank/DDBJ whole genome shotgun (WGS) entry which is preliminary data.</text>
</comment>
<comment type="similarity">
    <text evidence="1 7">Belongs to the amidase family. GatA subfamily.</text>
</comment>
<reference evidence="10 11" key="1">
    <citation type="submission" date="2017-09" db="EMBL/GenBank/DDBJ databases">
        <title>Depth-based differentiation of microbial function through sediment-hosted aquifers and enrichment of novel symbionts in the deep terrestrial subsurface.</title>
        <authorList>
            <person name="Probst A.J."/>
            <person name="Ladd B."/>
            <person name="Jarett J.K."/>
            <person name="Geller-Mcgrath D.E."/>
            <person name="Sieber C.M."/>
            <person name="Emerson J.B."/>
            <person name="Anantharaman K."/>
            <person name="Thomas B.C."/>
            <person name="Malmstrom R."/>
            <person name="Stieglmeier M."/>
            <person name="Klingl A."/>
            <person name="Woyke T."/>
            <person name="Ryan C.M."/>
            <person name="Banfield J.F."/>
        </authorList>
    </citation>
    <scope>NUCLEOTIDE SEQUENCE [LARGE SCALE GENOMIC DNA]</scope>
    <source>
        <strain evidence="10">CG11_big_fil_rev_8_21_14_0_20_40_24</strain>
    </source>
</reference>
<dbReference type="InterPro" id="IPR020556">
    <property type="entry name" value="Amidase_CS"/>
</dbReference>
<dbReference type="InterPro" id="IPR004412">
    <property type="entry name" value="GatA"/>
</dbReference>
<dbReference type="PANTHER" id="PTHR11895:SF151">
    <property type="entry name" value="GLUTAMYL-TRNA(GLN) AMIDOTRANSFERASE SUBUNIT A"/>
    <property type="match status" value="1"/>
</dbReference>
<comment type="function">
    <text evidence="7">Allows the formation of correctly charged Gln-tRNA(Gln) through the transamidation of misacylated Glu-tRNA(Gln) in organisms which lack glutaminyl-tRNA synthetase. The reaction takes place in the presence of glutamine and ATP through an activated gamma-phospho-Glu-tRNA(Gln).</text>
</comment>
<evidence type="ECO:0000259" key="9">
    <source>
        <dbReference type="Pfam" id="PF01425"/>
    </source>
</evidence>
<dbReference type="AlphaFoldDB" id="A0A2H0K631"/>
<keyword evidence="3 7" id="KW-0547">Nucleotide-binding</keyword>
<keyword evidence="10" id="KW-0808">Transferase</keyword>
<dbReference type="EC" id="6.3.5.7" evidence="7"/>
<dbReference type="GO" id="GO:0005524">
    <property type="term" value="F:ATP binding"/>
    <property type="evidence" value="ECO:0007669"/>
    <property type="project" value="UniProtKB-KW"/>
</dbReference>
<dbReference type="InterPro" id="IPR023631">
    <property type="entry name" value="Amidase_dom"/>
</dbReference>
<dbReference type="GO" id="GO:0050567">
    <property type="term" value="F:glutaminyl-tRNA synthase (glutamine-hydrolyzing) activity"/>
    <property type="evidence" value="ECO:0007669"/>
    <property type="project" value="UniProtKB-UniRule"/>
</dbReference>
<dbReference type="EMBL" id="PCVC01000073">
    <property type="protein sequence ID" value="PIQ66719.1"/>
    <property type="molecule type" value="Genomic_DNA"/>
</dbReference>
<feature type="active site" description="Charge relay system" evidence="7">
    <location>
        <position position="77"/>
    </location>
</feature>
<evidence type="ECO:0000313" key="11">
    <source>
        <dbReference type="Proteomes" id="UP000229834"/>
    </source>
</evidence>
<dbReference type="NCBIfam" id="TIGR00132">
    <property type="entry name" value="gatA"/>
    <property type="match status" value="1"/>
</dbReference>
<dbReference type="Proteomes" id="UP000229834">
    <property type="component" value="Unassembled WGS sequence"/>
</dbReference>
<dbReference type="PANTHER" id="PTHR11895">
    <property type="entry name" value="TRANSAMIDASE"/>
    <property type="match status" value="1"/>
</dbReference>
<gene>
    <name evidence="7" type="primary">gatA</name>
    <name evidence="10" type="ORF">COV95_02610</name>
</gene>
<evidence type="ECO:0000313" key="10">
    <source>
        <dbReference type="EMBL" id="PIQ66719.1"/>
    </source>
</evidence>
<comment type="catalytic activity">
    <reaction evidence="6 7">
        <text>L-glutamyl-tRNA(Gln) + L-glutamine + ATP + H2O = L-glutaminyl-tRNA(Gln) + L-glutamate + ADP + phosphate + H(+)</text>
        <dbReference type="Rhea" id="RHEA:17521"/>
        <dbReference type="Rhea" id="RHEA-COMP:9681"/>
        <dbReference type="Rhea" id="RHEA-COMP:9684"/>
        <dbReference type="ChEBI" id="CHEBI:15377"/>
        <dbReference type="ChEBI" id="CHEBI:15378"/>
        <dbReference type="ChEBI" id="CHEBI:29985"/>
        <dbReference type="ChEBI" id="CHEBI:30616"/>
        <dbReference type="ChEBI" id="CHEBI:43474"/>
        <dbReference type="ChEBI" id="CHEBI:58359"/>
        <dbReference type="ChEBI" id="CHEBI:78520"/>
        <dbReference type="ChEBI" id="CHEBI:78521"/>
        <dbReference type="ChEBI" id="CHEBI:456216"/>
        <dbReference type="EC" id="6.3.5.7"/>
    </reaction>
</comment>
<dbReference type="InterPro" id="IPR036928">
    <property type="entry name" value="AS_sf"/>
</dbReference>
<name>A0A2H0K631_9BACT</name>
<evidence type="ECO:0000256" key="4">
    <source>
        <dbReference type="ARBA" id="ARBA00022840"/>
    </source>
</evidence>
<dbReference type="GO" id="GO:0016740">
    <property type="term" value="F:transferase activity"/>
    <property type="evidence" value="ECO:0007669"/>
    <property type="project" value="UniProtKB-KW"/>
</dbReference>
<dbReference type="PROSITE" id="PS00571">
    <property type="entry name" value="AMIDASES"/>
    <property type="match status" value="1"/>
</dbReference>
<sequence>MDIRGLTIQKTQQAFKEKTFSVKDLVEVYLKNINSKNKELNAYLEVFSDVLAEANVAQKRINSGDGGLLTGIPIAIKDNILVSGKKASAGSKILEGFISPYDSTVISKLKNEGAIILGRTNMDEFAMGSSTENSAYGPTGNPYDTERVAGGSSGGSAAAVSAGLSLAALGSDTGGSVRQPASFCGCVGLKPTYGAVSRFGLMALGSSLDQIGPITNSVEDSRIIFDAIKGTDAKDSTSFYEEKEKIKPKKIGIPTHLLKMGGIHPDVLANFDESVKIFEKLGFQIKEIELPNVKYSLAVYYVIMPAEASSNLARYDGIRYGFHSEGENIIDDYFSTRGLGFGPEPRRRIMLGTYVLSSGYYDAYYNRAVAVKSLIKSDFKNVFKDVDVVILPTTPTPAFKKGEKTKSPLEMYLADIFTVPANISGLPAISVPSGFSKSSENAGNLPLGLQIIAPEYCEDRLFDVGGQFFKVKNVN</sequence>
<evidence type="ECO:0000256" key="1">
    <source>
        <dbReference type="ARBA" id="ARBA00008069"/>
    </source>
</evidence>
<organism evidence="10 11">
    <name type="scientific">Candidatus Zambryskibacteria bacterium CG11_big_fil_rev_8_21_14_0_20_40_24</name>
    <dbReference type="NCBI Taxonomy" id="1975116"/>
    <lineage>
        <taxon>Bacteria</taxon>
        <taxon>Candidatus Zambryskiibacteriota</taxon>
    </lineage>
</organism>
<keyword evidence="4 7" id="KW-0067">ATP-binding</keyword>
<keyword evidence="5 7" id="KW-0648">Protein biosynthesis</keyword>
<feature type="region of interest" description="Disordered" evidence="8">
    <location>
        <begin position="129"/>
        <end position="150"/>
    </location>
</feature>
<dbReference type="Pfam" id="PF01425">
    <property type="entry name" value="Amidase"/>
    <property type="match status" value="1"/>
</dbReference>
<accession>A0A2H0K631</accession>
<evidence type="ECO:0000256" key="2">
    <source>
        <dbReference type="ARBA" id="ARBA00022598"/>
    </source>
</evidence>
<evidence type="ECO:0000256" key="3">
    <source>
        <dbReference type="ARBA" id="ARBA00022741"/>
    </source>
</evidence>
<evidence type="ECO:0000256" key="6">
    <source>
        <dbReference type="ARBA" id="ARBA00047407"/>
    </source>
</evidence>
<feature type="active site" description="Charge relay system" evidence="7">
    <location>
        <position position="152"/>
    </location>
</feature>
<feature type="active site" description="Acyl-ester intermediate" evidence="7">
    <location>
        <position position="176"/>
    </location>
</feature>
<comment type="subunit">
    <text evidence="7">Heterotrimer of A, B and C subunits.</text>
</comment>
<evidence type="ECO:0000256" key="7">
    <source>
        <dbReference type="HAMAP-Rule" id="MF_00120"/>
    </source>
</evidence>
<dbReference type="GO" id="GO:0030956">
    <property type="term" value="C:glutamyl-tRNA(Gln) amidotransferase complex"/>
    <property type="evidence" value="ECO:0007669"/>
    <property type="project" value="InterPro"/>
</dbReference>
<protein>
    <recommendedName>
        <fullName evidence="7">Glutamyl-tRNA(Gln) amidotransferase subunit A</fullName>
        <shortName evidence="7">Glu-ADT subunit A</shortName>
        <ecNumber evidence="7">6.3.5.7</ecNumber>
    </recommendedName>
</protein>
<feature type="domain" description="Amidase" evidence="9">
    <location>
        <begin position="24"/>
        <end position="461"/>
    </location>
</feature>